<gene>
    <name evidence="1" type="ORF">GDO81_011346</name>
</gene>
<evidence type="ECO:0000313" key="2">
    <source>
        <dbReference type="Proteomes" id="UP000824782"/>
    </source>
</evidence>
<accession>A0AAV7BDF9</accession>
<dbReference type="AlphaFoldDB" id="A0AAV7BDF9"/>
<proteinExistence type="predicted"/>
<dbReference type="Proteomes" id="UP000824782">
    <property type="component" value="Unassembled WGS sequence"/>
</dbReference>
<protein>
    <submittedName>
        <fullName evidence="1">Uncharacterized protein</fullName>
    </submittedName>
</protein>
<reference evidence="1" key="1">
    <citation type="thesis" date="2020" institute="ProQuest LLC" country="789 East Eisenhower Parkway, Ann Arbor, MI, USA">
        <title>Comparative Genomics and Chromosome Evolution.</title>
        <authorList>
            <person name="Mudd A.B."/>
        </authorList>
    </citation>
    <scope>NUCLEOTIDE SEQUENCE</scope>
    <source>
        <strain evidence="1">237g6f4</strain>
        <tissue evidence="1">Blood</tissue>
    </source>
</reference>
<organism evidence="1 2">
    <name type="scientific">Engystomops pustulosus</name>
    <name type="common">Tungara frog</name>
    <name type="synonym">Physalaemus pustulosus</name>
    <dbReference type="NCBI Taxonomy" id="76066"/>
    <lineage>
        <taxon>Eukaryota</taxon>
        <taxon>Metazoa</taxon>
        <taxon>Chordata</taxon>
        <taxon>Craniata</taxon>
        <taxon>Vertebrata</taxon>
        <taxon>Euteleostomi</taxon>
        <taxon>Amphibia</taxon>
        <taxon>Batrachia</taxon>
        <taxon>Anura</taxon>
        <taxon>Neobatrachia</taxon>
        <taxon>Hyloidea</taxon>
        <taxon>Leptodactylidae</taxon>
        <taxon>Leiuperinae</taxon>
        <taxon>Engystomops</taxon>
    </lineage>
</organism>
<sequence>MTPPIPGFVNHTLYRSTLPNRVGRHYRAVAGHMALSPFWFRISHLYLKASHIHIALPLLLNHHLLALLTIIQLAMLWPLCSEPEQLPVCPYLLTHLYLWLEFTSTLKAAAFPLRAYQHTCTTSHNY</sequence>
<evidence type="ECO:0000313" key="1">
    <source>
        <dbReference type="EMBL" id="KAG8570604.1"/>
    </source>
</evidence>
<keyword evidence="2" id="KW-1185">Reference proteome</keyword>
<comment type="caution">
    <text evidence="1">The sequence shown here is derived from an EMBL/GenBank/DDBJ whole genome shotgun (WGS) entry which is preliminary data.</text>
</comment>
<dbReference type="EMBL" id="WNYA01000005">
    <property type="protein sequence ID" value="KAG8570604.1"/>
    <property type="molecule type" value="Genomic_DNA"/>
</dbReference>
<name>A0AAV7BDF9_ENGPU</name>